<feature type="compositionally biased region" description="Basic and acidic residues" evidence="1">
    <location>
        <begin position="199"/>
        <end position="214"/>
    </location>
</feature>
<evidence type="ECO:0000313" key="2">
    <source>
        <dbReference type="EMBL" id="AUV57197.1"/>
    </source>
</evidence>
<feature type="region of interest" description="Disordered" evidence="1">
    <location>
        <begin position="197"/>
        <end position="223"/>
    </location>
</feature>
<dbReference type="Pfam" id="PF04404">
    <property type="entry name" value="ERF"/>
    <property type="match status" value="1"/>
</dbReference>
<dbReference type="InterPro" id="IPR007499">
    <property type="entry name" value="ERF_bacteria_virus"/>
</dbReference>
<organism evidence="2 3">
    <name type="scientific">Enterobacter phage Ec_L1</name>
    <dbReference type="NCBI Taxonomy" id="2070180"/>
    <lineage>
        <taxon>Viruses</taxon>
        <taxon>Duplodnaviria</taxon>
        <taxon>Heunggongvirae</taxon>
        <taxon>Uroviricota</taxon>
        <taxon>Caudoviricetes</taxon>
        <taxon>Drexlerviridae</taxon>
        <taxon>Eclunavirus</taxon>
        <taxon>Eclunavirus EcL1</taxon>
    </lineage>
</organism>
<dbReference type="Proteomes" id="UP000241856">
    <property type="component" value="Segment"/>
</dbReference>
<reference evidence="2 3" key="1">
    <citation type="submission" date="2017-12" db="EMBL/GenBank/DDBJ databases">
        <title>Genomic analysis of a novel phage Ec_L1 lytic to Enterobacter cloacae.</title>
        <authorList>
            <person name="Li Z."/>
            <person name="Ren H."/>
            <person name="Xu Y."/>
        </authorList>
    </citation>
    <scope>NUCLEOTIDE SEQUENCE [LARGE SCALE GENOMIC DNA]</scope>
</reference>
<name>A0A2P0WA13_9CAUD</name>
<accession>A0A2P0WA13</accession>
<keyword evidence="3" id="KW-1185">Reference proteome</keyword>
<evidence type="ECO:0000256" key="1">
    <source>
        <dbReference type="SAM" id="MobiDB-lite"/>
    </source>
</evidence>
<protein>
    <submittedName>
        <fullName evidence="2">Recombinase</fullName>
    </submittedName>
</protein>
<evidence type="ECO:0000313" key="3">
    <source>
        <dbReference type="Proteomes" id="UP000241856"/>
    </source>
</evidence>
<gene>
    <name evidence="2" type="ORF">Ec83</name>
</gene>
<dbReference type="EMBL" id="MG732930">
    <property type="protein sequence ID" value="AUV57197.1"/>
    <property type="molecule type" value="Genomic_DNA"/>
</dbReference>
<dbReference type="OrthoDB" id="8735at10239"/>
<sequence length="223" mass="24698">MKMQSNMTSELFPAIFRARQKFVKVLKDKINGGAGKGKYATLDSVLDTVTPPLESEMLMIEQSMTEESNSKEIRVITTIRHVSGQFISYLTVLPVVKADPQGMGSAFTYARRYGLVSALGLSQADDDAQVAVMSAKDWNKRLDKCENMEELAEQFKKAWGASSPVDKPIIQEHYEKRKASLTVGTNGGFAAVQKKVVSKSKDAVKSEPETKKQPEPQNIESFD</sequence>
<proteinExistence type="predicted"/>